<dbReference type="AlphaFoldDB" id="A0A1E3Q6S0"/>
<evidence type="ECO:0000313" key="2">
    <source>
        <dbReference type="Proteomes" id="UP000094385"/>
    </source>
</evidence>
<reference evidence="1 2" key="1">
    <citation type="journal article" date="2016" name="Proc. Natl. Acad. Sci. U.S.A.">
        <title>Comparative genomics of biotechnologically important yeasts.</title>
        <authorList>
            <person name="Riley R."/>
            <person name="Haridas S."/>
            <person name="Wolfe K.H."/>
            <person name="Lopes M.R."/>
            <person name="Hittinger C.T."/>
            <person name="Goeker M."/>
            <person name="Salamov A.A."/>
            <person name="Wisecaver J.H."/>
            <person name="Long T.M."/>
            <person name="Calvey C.H."/>
            <person name="Aerts A.L."/>
            <person name="Barry K.W."/>
            <person name="Choi C."/>
            <person name="Clum A."/>
            <person name="Coughlan A.Y."/>
            <person name="Deshpande S."/>
            <person name="Douglass A.P."/>
            <person name="Hanson S.J."/>
            <person name="Klenk H.-P."/>
            <person name="LaButti K.M."/>
            <person name="Lapidus A."/>
            <person name="Lindquist E.A."/>
            <person name="Lipzen A.M."/>
            <person name="Meier-Kolthoff J.P."/>
            <person name="Ohm R.A."/>
            <person name="Otillar R.P."/>
            <person name="Pangilinan J.L."/>
            <person name="Peng Y."/>
            <person name="Rokas A."/>
            <person name="Rosa C.A."/>
            <person name="Scheuner C."/>
            <person name="Sibirny A.A."/>
            <person name="Slot J.C."/>
            <person name="Stielow J.B."/>
            <person name="Sun H."/>
            <person name="Kurtzman C.P."/>
            <person name="Blackwell M."/>
            <person name="Grigoriev I.V."/>
            <person name="Jeffries T.W."/>
        </authorList>
    </citation>
    <scope>NUCLEOTIDE SEQUENCE [LARGE SCALE GENOMIC DNA]</scope>
    <source>
        <strain evidence="1 2">NRRL Y-11557</strain>
    </source>
</reference>
<accession>A0A1E3Q6S0</accession>
<gene>
    <name evidence="1" type="ORF">LIPSTDRAFT_3220</name>
</gene>
<sequence>MDNLENPENHGSATDDRLPSHVIQRYILNNKDRKKNSKTVKRTADIAGLAPETRPVNRHRTLMQRPELIDIVRRPLSPDTQVEVPATRDEYDQVCEVIESEEMKHPQLLYDSTRRVAIVVAGPSPLHSGMASELVVQIRDEVRQGLDSAVSRGISTSTDEIGTQATSHGLTTRAWDTALSYTDEDDNDMLMIAIEVGVSQSYESLRPQSLGLLGKKPDIRYYDSVSDFDDAMEQIRRKFHDQLTQNPYGPLVNDGVTWFGQVGSVVLQTFRCPDEDCAKETLLDPTQSFTLVRRGAFVGLDIPANLDELVLGDCIPSHVLSDRQIETRPVNFFHRDWFEAEFRTFMLRYALQRVRVKSLVRQS</sequence>
<dbReference type="Proteomes" id="UP000094385">
    <property type="component" value="Unassembled WGS sequence"/>
</dbReference>
<name>A0A1E3Q6S0_LIPST</name>
<dbReference type="EMBL" id="KV454294">
    <property type="protein sequence ID" value="ODQ72852.1"/>
    <property type="molecule type" value="Genomic_DNA"/>
</dbReference>
<evidence type="ECO:0000313" key="1">
    <source>
        <dbReference type="EMBL" id="ODQ72852.1"/>
    </source>
</evidence>
<keyword evidence="2" id="KW-1185">Reference proteome</keyword>
<proteinExistence type="predicted"/>
<protein>
    <submittedName>
        <fullName evidence="1">Uncharacterized protein</fullName>
    </submittedName>
</protein>
<organism evidence="1 2">
    <name type="scientific">Lipomyces starkeyi NRRL Y-11557</name>
    <dbReference type="NCBI Taxonomy" id="675824"/>
    <lineage>
        <taxon>Eukaryota</taxon>
        <taxon>Fungi</taxon>
        <taxon>Dikarya</taxon>
        <taxon>Ascomycota</taxon>
        <taxon>Saccharomycotina</taxon>
        <taxon>Lipomycetes</taxon>
        <taxon>Lipomycetales</taxon>
        <taxon>Lipomycetaceae</taxon>
        <taxon>Lipomyces</taxon>
    </lineage>
</organism>